<evidence type="ECO:0000256" key="3">
    <source>
        <dbReference type="ARBA" id="ARBA00022729"/>
    </source>
</evidence>
<gene>
    <name evidence="9" type="ORF">NCTC9836_00513</name>
</gene>
<evidence type="ECO:0000313" key="9">
    <source>
        <dbReference type="EMBL" id="SUY45928.1"/>
    </source>
</evidence>
<evidence type="ECO:0000256" key="4">
    <source>
        <dbReference type="SAM" id="MobiDB-lite"/>
    </source>
</evidence>
<keyword evidence="2" id="KW-0964">Secreted</keyword>
<feature type="chain" id="PRO_5039465010" evidence="6">
    <location>
        <begin position="26"/>
        <end position="1136"/>
    </location>
</feature>
<feature type="transmembrane region" description="Helical" evidence="5">
    <location>
        <begin position="898"/>
        <end position="921"/>
    </location>
</feature>
<sequence>MKKTKRFLGLLLAGALTLASIPAQCVRADVISPGVKVSIEGGGTVTLDDKVSKHVLKNGDVFKADYTEGSKYSISLSADDGSSIQGVAIDGKKDNNIKIGTKTGKYDYEIAKTISNISVTFEKGCDLTVSEYLEGKYNSERAVNFRKAVVEKNKLQAKVDSDFFLKQENLSAMEDVENIGDLVSLVKLSKKDLAIDHTNEVVRSVEAPLSYSSPSSPARSGRSKRSLSSTPPKLVVTYHGEITAYANGKFLSAGDSFSINGNTAFCADRYLPHPKSGTVATSSYIETNPSLRKILYYGFGGPGQVSGWDANALRIATARALSHERHGNGGVIGGRLYSQVTSMAEPPAGFNAILVQIGSPYQDLMFWEYAKKGSLQISKSSDNPTLSDGNDYYSVVGAEYGVFSNADASGQVATLTIEGNAWSQVIELDAGTYYLKELKAPKGYALDDVIYPLTVNAGSRTEESFTDKPQSDPVFLLLKKVDSSTGTGTPQGGGSLADAQFTFKFYAGAYSDGVNPADSGVSPSRTWVMKTDSDGFIRLGDSFKVSGDDFYYHRATDPTLPLGTLTMQETKAPIGYKLNTELFVRRITPNGLGDEVHTYLEPTIKEETLDFTITKVQSGTSTVLPNVKFNHTKPNGSVDELTTGPDGKITMKGLTQGTHRIVETKAIAGFEMNTNEFVFEVTSSNTISVVTNTVNRGMSYSESKGNGLLTVENKLSSFKLSIVKVSSKNKPLKGAEFTLYSDRGCTNEISKSISDGSGELSFTGLTIGTNYFFKETKAPAGYRIPVDVNGNVHVYEITTSSTPSQGVFNFKVDGTDYNASSTSGDVSLGGNAESRVINIKVVNSIMMKLPSTGSNMMLPILAAGMSLMFVAFTLGKRLRKQNKKENTKGGTIVVRRKLIKYIVACTIVTGVLVTSISPSLIAHAKGTTGTGVVAKDVKNLAGKATPRGIANFGRGSASISITGNTTKQTLIGKVFNIYKLFNAENSAGLESINYTLNPEFAPALKNVVGVKLGKKPAIVTEYEIIDYIQSLNKNKVEGAKAAQALEGRYSDFRYFIEELRNELVKLNVKSDVVSVTEVKANNGIDLTGLDFGYYVVDEVFNVSGTHSAGSLCMVNTANPTASIQVKSDKHKEPRVE</sequence>
<evidence type="ECO:0000259" key="8">
    <source>
        <dbReference type="Pfam" id="PF20610"/>
    </source>
</evidence>
<comment type="similarity">
    <text evidence="1">Belongs to the serine-aspartate repeat-containing protein (SDr) family.</text>
</comment>
<dbReference type="RefSeq" id="WP_115640331.1">
    <property type="nucleotide sequence ID" value="NZ_UFWZ01000001.1"/>
</dbReference>
<dbReference type="Proteomes" id="UP000254664">
    <property type="component" value="Unassembled WGS sequence"/>
</dbReference>
<dbReference type="OrthoDB" id="2295014at2"/>
<keyword evidence="5" id="KW-1133">Transmembrane helix</keyword>
<keyword evidence="10" id="KW-1185">Reference proteome</keyword>
<keyword evidence="5" id="KW-0472">Membrane</keyword>
<evidence type="ECO:0000256" key="6">
    <source>
        <dbReference type="SAM" id="SignalP"/>
    </source>
</evidence>
<keyword evidence="5" id="KW-0812">Transmembrane</keyword>
<proteinExistence type="inferred from homology"/>
<reference evidence="9 10" key="1">
    <citation type="submission" date="2018-06" db="EMBL/GenBank/DDBJ databases">
        <authorList>
            <consortium name="Pathogen Informatics"/>
            <person name="Doyle S."/>
        </authorList>
    </citation>
    <scope>NUCLEOTIDE SEQUENCE [LARGE SCALE GENOMIC DNA]</scope>
    <source>
        <strain evidence="9 10">NCTC9836</strain>
    </source>
</reference>
<dbReference type="SUPFAM" id="SSF49478">
    <property type="entry name" value="Cna protein B-type domain"/>
    <property type="match status" value="2"/>
</dbReference>
<feature type="domain" description="SpaA-like prealbumin fold" evidence="7">
    <location>
        <begin position="719"/>
        <end position="786"/>
    </location>
</feature>
<dbReference type="InterPro" id="IPR046751">
    <property type="entry name" value="TED_2"/>
</dbReference>
<dbReference type="Pfam" id="PF17802">
    <property type="entry name" value="SpaA"/>
    <property type="match status" value="3"/>
</dbReference>
<evidence type="ECO:0000256" key="1">
    <source>
        <dbReference type="ARBA" id="ARBA00007257"/>
    </source>
</evidence>
<dbReference type="AlphaFoldDB" id="A0A381J6Y7"/>
<accession>A0A381J6Y7</accession>
<keyword evidence="3 6" id="KW-0732">Signal</keyword>
<dbReference type="PANTHER" id="PTHR36108">
    <property type="entry name" value="COLOSSIN-B-RELATED"/>
    <property type="match status" value="1"/>
</dbReference>
<dbReference type="PANTHER" id="PTHR36108:SF13">
    <property type="entry name" value="COLOSSIN-B-RELATED"/>
    <property type="match status" value="1"/>
</dbReference>
<name>A0A381J6Y7_9CLOT</name>
<evidence type="ECO:0000259" key="7">
    <source>
        <dbReference type="Pfam" id="PF17802"/>
    </source>
</evidence>
<organism evidence="9 10">
    <name type="scientific">Clostridium putrefaciens</name>
    <dbReference type="NCBI Taxonomy" id="99675"/>
    <lineage>
        <taxon>Bacteria</taxon>
        <taxon>Bacillati</taxon>
        <taxon>Bacillota</taxon>
        <taxon>Clostridia</taxon>
        <taxon>Eubacteriales</taxon>
        <taxon>Clostridiaceae</taxon>
        <taxon>Clostridium</taxon>
    </lineage>
</organism>
<feature type="transmembrane region" description="Helical" evidence="5">
    <location>
        <begin position="856"/>
        <end position="874"/>
    </location>
</feature>
<feature type="domain" description="SpaA-like prealbumin fold" evidence="7">
    <location>
        <begin position="611"/>
        <end position="691"/>
    </location>
</feature>
<feature type="domain" description="SpaA-like prealbumin fold" evidence="7">
    <location>
        <begin position="395"/>
        <end position="467"/>
    </location>
</feature>
<keyword evidence="9" id="KW-0176">Collagen</keyword>
<dbReference type="Pfam" id="PF20610">
    <property type="entry name" value="TED_2"/>
    <property type="match status" value="1"/>
</dbReference>
<evidence type="ECO:0000313" key="10">
    <source>
        <dbReference type="Proteomes" id="UP000254664"/>
    </source>
</evidence>
<feature type="compositionally biased region" description="Low complexity" evidence="4">
    <location>
        <begin position="208"/>
        <end position="220"/>
    </location>
</feature>
<dbReference type="InterPro" id="IPR013783">
    <property type="entry name" value="Ig-like_fold"/>
</dbReference>
<evidence type="ECO:0000256" key="2">
    <source>
        <dbReference type="ARBA" id="ARBA00022525"/>
    </source>
</evidence>
<feature type="signal peptide" evidence="6">
    <location>
        <begin position="1"/>
        <end position="25"/>
    </location>
</feature>
<feature type="region of interest" description="Disordered" evidence="4">
    <location>
        <begin position="208"/>
        <end position="230"/>
    </location>
</feature>
<feature type="domain" description="Thioester" evidence="8">
    <location>
        <begin position="255"/>
        <end position="305"/>
    </location>
</feature>
<dbReference type="EMBL" id="UFWZ01000001">
    <property type="protein sequence ID" value="SUY45928.1"/>
    <property type="molecule type" value="Genomic_DNA"/>
</dbReference>
<protein>
    <submittedName>
        <fullName evidence="9">Collagen-binding surface protein</fullName>
    </submittedName>
</protein>
<dbReference type="InterPro" id="IPR041033">
    <property type="entry name" value="SpaA_PFL_dom_1"/>
</dbReference>
<evidence type="ECO:0000256" key="5">
    <source>
        <dbReference type="SAM" id="Phobius"/>
    </source>
</evidence>
<dbReference type="Gene3D" id="2.60.40.10">
    <property type="entry name" value="Immunoglobulins"/>
    <property type="match status" value="4"/>
</dbReference>